<evidence type="ECO:0000256" key="7">
    <source>
        <dbReference type="ARBA" id="ARBA00022679"/>
    </source>
</evidence>
<gene>
    <name evidence="12" type="ORF">HMPREF9156_00954</name>
</gene>
<dbReference type="PIRSF" id="PIRSF000484">
    <property type="entry name" value="NAPRT"/>
    <property type="match status" value="1"/>
</dbReference>
<comment type="PTM">
    <text evidence="9">Transiently phosphorylated on a His residue during the reaction cycle. Phosphorylation strongly increases the affinity for substrates and increases the rate of nicotinate D-ribonucleotide production. Dephosphorylation regenerates the low-affinity form of the enzyme, leading to product release.</text>
</comment>
<evidence type="ECO:0000259" key="10">
    <source>
        <dbReference type="Pfam" id="PF04095"/>
    </source>
</evidence>
<accession>J0WY18</accession>
<evidence type="ECO:0000256" key="9">
    <source>
        <dbReference type="RuleBase" id="RU365100"/>
    </source>
</evidence>
<evidence type="ECO:0000259" key="11">
    <source>
        <dbReference type="Pfam" id="PF17767"/>
    </source>
</evidence>
<dbReference type="GO" id="GO:0016757">
    <property type="term" value="F:glycosyltransferase activity"/>
    <property type="evidence" value="ECO:0007669"/>
    <property type="project" value="UniProtKB-KW"/>
</dbReference>
<dbReference type="Proteomes" id="UP000006415">
    <property type="component" value="Unassembled WGS sequence"/>
</dbReference>
<dbReference type="NCBIfam" id="TIGR01513">
    <property type="entry name" value="NAPRTase_put"/>
    <property type="match status" value="1"/>
</dbReference>
<comment type="pathway">
    <text evidence="1 9">Cofactor biosynthesis; NAD(+) biosynthesis; nicotinate D-ribonucleotide from nicotinate: step 1/1.</text>
</comment>
<keyword evidence="13" id="KW-1185">Reference proteome</keyword>
<evidence type="ECO:0000256" key="6">
    <source>
        <dbReference type="ARBA" id="ARBA00022642"/>
    </source>
</evidence>
<dbReference type="GO" id="GO:0005829">
    <property type="term" value="C:cytosol"/>
    <property type="evidence" value="ECO:0007669"/>
    <property type="project" value="TreeGrafter"/>
</dbReference>
<keyword evidence="12" id="KW-0328">Glycosyltransferase</keyword>
<keyword evidence="7 9" id="KW-0808">Transferase</keyword>
<name>J0WY18_9BIFI</name>
<dbReference type="GO" id="GO:0004516">
    <property type="term" value="F:nicotinate phosphoribosyltransferase activity"/>
    <property type="evidence" value="ECO:0007669"/>
    <property type="project" value="UniProtKB-UniRule"/>
</dbReference>
<dbReference type="InterPro" id="IPR006405">
    <property type="entry name" value="Nic_PRibTrfase_pncB"/>
</dbReference>
<keyword evidence="5 9" id="KW-0436">Ligase</keyword>
<dbReference type="Gene3D" id="3.20.140.10">
    <property type="entry name" value="nicotinate phosphoribosyltransferase"/>
    <property type="match status" value="1"/>
</dbReference>
<comment type="function">
    <text evidence="9">Catalyzes the first step in the biosynthesis of NAD from nicotinic acid, the ATP-dependent synthesis of beta-nicotinate D-ribonucleotide from nicotinate and 5-phospho-D-ribose 1-phosphate.</text>
</comment>
<keyword evidence="4" id="KW-0597">Phosphoprotein</keyword>
<dbReference type="OrthoDB" id="9770610at2"/>
<comment type="similarity">
    <text evidence="2 9">Belongs to the NAPRTase family.</text>
</comment>
<dbReference type="InterPro" id="IPR040727">
    <property type="entry name" value="NAPRTase_N"/>
</dbReference>
<dbReference type="EMBL" id="AGZS01000006">
    <property type="protein sequence ID" value="EJD64459.1"/>
    <property type="molecule type" value="Genomic_DNA"/>
</dbReference>
<dbReference type="UniPathway" id="UPA00253">
    <property type="reaction ID" value="UER00457"/>
</dbReference>
<dbReference type="Gene3D" id="3.20.20.70">
    <property type="entry name" value="Aldolase class I"/>
    <property type="match status" value="1"/>
</dbReference>
<evidence type="ECO:0000256" key="4">
    <source>
        <dbReference type="ARBA" id="ARBA00022553"/>
    </source>
</evidence>
<protein>
    <recommendedName>
        <fullName evidence="3 9">Nicotinate phosphoribosyltransferase</fullName>
        <ecNumber evidence="3 9">6.3.4.21</ecNumber>
    </recommendedName>
</protein>
<dbReference type="InterPro" id="IPR036068">
    <property type="entry name" value="Nicotinate_pribotase-like_C"/>
</dbReference>
<evidence type="ECO:0000256" key="5">
    <source>
        <dbReference type="ARBA" id="ARBA00022598"/>
    </source>
</evidence>
<evidence type="ECO:0000313" key="12">
    <source>
        <dbReference type="EMBL" id="EJD64459.1"/>
    </source>
</evidence>
<comment type="caution">
    <text evidence="12">The sequence shown here is derived from an EMBL/GenBank/DDBJ whole genome shotgun (WGS) entry which is preliminary data.</text>
</comment>
<evidence type="ECO:0000256" key="8">
    <source>
        <dbReference type="ARBA" id="ARBA00048668"/>
    </source>
</evidence>
<organism evidence="12 13">
    <name type="scientific">Scardovia wiggsiae F0424</name>
    <dbReference type="NCBI Taxonomy" id="857290"/>
    <lineage>
        <taxon>Bacteria</taxon>
        <taxon>Bacillati</taxon>
        <taxon>Actinomycetota</taxon>
        <taxon>Actinomycetes</taxon>
        <taxon>Bifidobacteriales</taxon>
        <taxon>Bifidobacteriaceae</taxon>
        <taxon>Scardovia</taxon>
    </lineage>
</organism>
<evidence type="ECO:0000313" key="13">
    <source>
        <dbReference type="Proteomes" id="UP000006415"/>
    </source>
</evidence>
<dbReference type="PANTHER" id="PTHR11098:SF8">
    <property type="entry name" value="NICOTINATE PHOSPHORIBOSYLTRANSFERASE PNCB1"/>
    <property type="match status" value="1"/>
</dbReference>
<dbReference type="Pfam" id="PF17767">
    <property type="entry name" value="NAPRTase_N"/>
    <property type="match status" value="1"/>
</dbReference>
<dbReference type="eggNOG" id="COG1488">
    <property type="taxonomic scope" value="Bacteria"/>
</dbReference>
<dbReference type="GO" id="GO:0034355">
    <property type="term" value="P:NAD+ biosynthetic process via the salvage pathway"/>
    <property type="evidence" value="ECO:0007669"/>
    <property type="project" value="TreeGrafter"/>
</dbReference>
<dbReference type="AlphaFoldDB" id="J0WY18"/>
<dbReference type="PANTHER" id="PTHR11098">
    <property type="entry name" value="NICOTINATE PHOSPHORIBOSYLTRANSFERASE"/>
    <property type="match status" value="1"/>
</dbReference>
<feature type="domain" description="Nicotinate phosphoribosyltransferase N-terminal" evidence="11">
    <location>
        <begin position="10"/>
        <end position="134"/>
    </location>
</feature>
<reference evidence="12 13" key="1">
    <citation type="submission" date="2012-01" db="EMBL/GenBank/DDBJ databases">
        <title>The Genome Sequence of Scardovia wiggsiae F0424.</title>
        <authorList>
            <consortium name="The Broad Institute Genome Sequencing Platform"/>
            <person name="Earl A."/>
            <person name="Ward D."/>
            <person name="Feldgarden M."/>
            <person name="Gevers D."/>
            <person name="Izard J."/>
            <person name="Ganesan A."/>
            <person name="Baranova O.V."/>
            <person name="Blanton J.M."/>
            <person name="Tanner A.C."/>
            <person name="Mathney J."/>
            <person name="Dewhirst F.E."/>
            <person name="Young S.K."/>
            <person name="Zeng Q."/>
            <person name="Gargeya S."/>
            <person name="Fitzgerald M."/>
            <person name="Haas B."/>
            <person name="Abouelleil A."/>
            <person name="Alvarado L."/>
            <person name="Arachchi H.M."/>
            <person name="Berlin A."/>
            <person name="Chapman S.B."/>
            <person name="Gearin G."/>
            <person name="Goldberg J."/>
            <person name="Griggs A."/>
            <person name="Gujja S."/>
            <person name="Hansen M."/>
            <person name="Heiman D."/>
            <person name="Howarth C."/>
            <person name="Larimer J."/>
            <person name="Lui A."/>
            <person name="MacDonald P.J.P."/>
            <person name="McCowen C."/>
            <person name="Montmayeur A."/>
            <person name="Murphy C."/>
            <person name="Neiman D."/>
            <person name="Pearson M."/>
            <person name="Priest M."/>
            <person name="Roberts A."/>
            <person name="Saif S."/>
            <person name="Shea T."/>
            <person name="Sisk P."/>
            <person name="Stolte C."/>
            <person name="Sykes S."/>
            <person name="Wortman J."/>
            <person name="Nusbaum C."/>
            <person name="Birren B."/>
        </authorList>
    </citation>
    <scope>NUCLEOTIDE SEQUENCE [LARGE SCALE GENOMIC DNA]</scope>
    <source>
        <strain evidence="12 13">F0424</strain>
    </source>
</reference>
<dbReference type="NCBIfam" id="NF006698">
    <property type="entry name" value="PRK09243.1-5"/>
    <property type="match status" value="1"/>
</dbReference>
<dbReference type="STRING" id="857290.HMPREF9156_00954"/>
<dbReference type="InterPro" id="IPR041525">
    <property type="entry name" value="N/Namide_PRibTrfase"/>
</dbReference>
<dbReference type="NCBIfam" id="NF009131">
    <property type="entry name" value="PRK12484.1"/>
    <property type="match status" value="1"/>
</dbReference>
<proteinExistence type="inferred from homology"/>
<keyword evidence="6 9" id="KW-0662">Pyridine nucleotide biosynthesis</keyword>
<dbReference type="SUPFAM" id="SSF54675">
    <property type="entry name" value="Nicotinate/Quinolinate PRTase N-terminal domain-like"/>
    <property type="match status" value="1"/>
</dbReference>
<dbReference type="HOGENOM" id="CLU_025154_3_0_11"/>
<dbReference type="EC" id="6.3.4.21" evidence="3 9"/>
<dbReference type="InterPro" id="IPR007229">
    <property type="entry name" value="Nic_PRibTrfase-Fam"/>
</dbReference>
<dbReference type="Pfam" id="PF04095">
    <property type="entry name" value="NAPRTase"/>
    <property type="match status" value="1"/>
</dbReference>
<evidence type="ECO:0000256" key="1">
    <source>
        <dbReference type="ARBA" id="ARBA00004952"/>
    </source>
</evidence>
<evidence type="ECO:0000256" key="2">
    <source>
        <dbReference type="ARBA" id="ARBA00010897"/>
    </source>
</evidence>
<dbReference type="SUPFAM" id="SSF51690">
    <property type="entry name" value="Nicotinate/Quinolinate PRTase C-terminal domain-like"/>
    <property type="match status" value="1"/>
</dbReference>
<comment type="catalytic activity">
    <reaction evidence="8 9">
        <text>5-phospho-alpha-D-ribose 1-diphosphate + nicotinate + ATP + H2O = nicotinate beta-D-ribonucleotide + ADP + phosphate + diphosphate</text>
        <dbReference type="Rhea" id="RHEA:36163"/>
        <dbReference type="ChEBI" id="CHEBI:15377"/>
        <dbReference type="ChEBI" id="CHEBI:30616"/>
        <dbReference type="ChEBI" id="CHEBI:32544"/>
        <dbReference type="ChEBI" id="CHEBI:33019"/>
        <dbReference type="ChEBI" id="CHEBI:43474"/>
        <dbReference type="ChEBI" id="CHEBI:57502"/>
        <dbReference type="ChEBI" id="CHEBI:58017"/>
        <dbReference type="ChEBI" id="CHEBI:456216"/>
        <dbReference type="EC" id="6.3.4.21"/>
    </reaction>
</comment>
<evidence type="ECO:0000256" key="3">
    <source>
        <dbReference type="ARBA" id="ARBA00013236"/>
    </source>
</evidence>
<sequence>MVSSDISPAMMTDMYEYTMLDAALKDGTAARQSVFEVFTRHLPSGRRYGVTAGLGRILAYLKNFRLNDSELAYLHDNHIVSPETVDYLSSFTFTGTIRAYREGEMFFANSPILQVEGSFGECVLLETLVLSILNYDCSVASAASRITSAAGGRPCADMGGRRISEYAAIAASRAAVVGGFASTANLAAAKLYGIPCIGTAAHAFTLVHDTERDAFTSQISALGAKTTLLTDTYNIDDAIKTAVEVAGSGLGGIRIDSGDLASLAQRARHQLDALGATDTKITVTNDLDEYAIAALAAAPIDSYGVGTRLVTGSGHVTNNMVYKLVEREGADGSMHPVAKKSFGKATDGWRKRAVRSYQYGLAQGEVVLAGDQVSLESCELPAEYGDTRDLQITAVDHGSIDESLTTREAMFAAREYHSAALRELPVSALSLSDGEPAIPTQVITVSRG</sequence>
<dbReference type="RefSeq" id="WP_007148018.1">
    <property type="nucleotide sequence ID" value="NZ_AKCI01000001.1"/>
</dbReference>
<dbReference type="InterPro" id="IPR013785">
    <property type="entry name" value="Aldolase_TIM"/>
</dbReference>
<feature type="domain" description="Nicotinate/nicotinamide phosphoribosyltransferase" evidence="10">
    <location>
        <begin position="155"/>
        <end position="351"/>
    </location>
</feature>